<comment type="function">
    <text evidence="7">Acts as a ribosome collision sensor, splitting the ribosome into its 2 subunits. Detects stalled/collided 70S ribosomes which it binds and splits by an ATP-hydrolysis driven conformational change. Acts upstream of the ribosome quality control system (RQC), a ribosome-associated complex that mediates the extraction of incompletely synthesized nascent chains from stalled ribosomes and their subsequent degradation. Probably generates substrates for RQC.</text>
</comment>
<keyword evidence="3 7" id="KW-0378">Hydrolase</keyword>
<evidence type="ECO:0000256" key="5">
    <source>
        <dbReference type="ARBA" id="ARBA00022884"/>
    </source>
</evidence>
<keyword evidence="8" id="KW-0175">Coiled coil</keyword>
<dbReference type="OrthoDB" id="9808166at2"/>
<dbReference type="Gene3D" id="3.40.50.300">
    <property type="entry name" value="P-loop containing nucleotide triphosphate hydrolases"/>
    <property type="match status" value="1"/>
</dbReference>
<dbReference type="PROSITE" id="PS50828">
    <property type="entry name" value="SMR"/>
    <property type="match status" value="1"/>
</dbReference>
<dbReference type="GO" id="GO:0043023">
    <property type="term" value="F:ribosomal large subunit binding"/>
    <property type="evidence" value="ECO:0007669"/>
    <property type="project" value="UniProtKB-UniRule"/>
</dbReference>
<keyword evidence="7" id="KW-0540">Nuclease</keyword>
<keyword evidence="5 7" id="KW-0694">RNA-binding</keyword>
<proteinExistence type="inferred from homology"/>
<dbReference type="GO" id="GO:0006298">
    <property type="term" value="P:mismatch repair"/>
    <property type="evidence" value="ECO:0007669"/>
    <property type="project" value="InterPro"/>
</dbReference>
<dbReference type="AlphaFoldDB" id="A0A0U9HNI9"/>
<dbReference type="PANTHER" id="PTHR48466">
    <property type="entry name" value="OS10G0509000 PROTEIN-RELATED"/>
    <property type="match status" value="1"/>
</dbReference>
<dbReference type="GO" id="GO:0004519">
    <property type="term" value="F:endonuclease activity"/>
    <property type="evidence" value="ECO:0007669"/>
    <property type="project" value="UniProtKB-UniRule"/>
</dbReference>
<keyword evidence="11" id="KW-1185">Reference proteome</keyword>
<dbReference type="GO" id="GO:0030983">
    <property type="term" value="F:mismatched DNA binding"/>
    <property type="evidence" value="ECO:0007669"/>
    <property type="project" value="InterPro"/>
</dbReference>
<dbReference type="SMART" id="SM00533">
    <property type="entry name" value="MUTSd"/>
    <property type="match status" value="1"/>
</dbReference>
<dbReference type="STRING" id="86166.TAGGR_1755"/>
<dbReference type="InterPro" id="IPR036063">
    <property type="entry name" value="Smr_dom_sf"/>
</dbReference>
<dbReference type="InterPro" id="IPR045076">
    <property type="entry name" value="MutS"/>
</dbReference>
<dbReference type="Pfam" id="PF00488">
    <property type="entry name" value="MutS_V"/>
    <property type="match status" value="1"/>
</dbReference>
<dbReference type="InterPro" id="IPR002625">
    <property type="entry name" value="Smr_dom"/>
</dbReference>
<evidence type="ECO:0000256" key="7">
    <source>
        <dbReference type="HAMAP-Rule" id="MF_00092"/>
    </source>
</evidence>
<comment type="function">
    <text evidence="7">Endonuclease that is involved in the suppression of homologous recombination and thus may have a key role in the control of bacterial genetic diversity.</text>
</comment>
<dbReference type="GO" id="GO:0072344">
    <property type="term" value="P:rescue of stalled ribosome"/>
    <property type="evidence" value="ECO:0007669"/>
    <property type="project" value="UniProtKB-UniRule"/>
</dbReference>
<feature type="coiled-coil region" evidence="8">
    <location>
        <begin position="154"/>
        <end position="182"/>
    </location>
</feature>
<evidence type="ECO:0000256" key="2">
    <source>
        <dbReference type="ARBA" id="ARBA00022741"/>
    </source>
</evidence>
<evidence type="ECO:0000313" key="11">
    <source>
        <dbReference type="Proteomes" id="UP000054976"/>
    </source>
</evidence>
<dbReference type="Gene3D" id="3.30.1370.110">
    <property type="match status" value="1"/>
</dbReference>
<dbReference type="EC" id="3.1.-.-" evidence="7"/>
<evidence type="ECO:0000313" key="10">
    <source>
        <dbReference type="EMBL" id="GAQ94571.1"/>
    </source>
</evidence>
<gene>
    <name evidence="7" type="primary">mutS2</name>
    <name evidence="7" type="synonym">rqcU</name>
    <name evidence="10" type="ORF">TAGGR_1755</name>
</gene>
<name>A0A0U9HNI9_9BACT</name>
<dbReference type="SUPFAM" id="SSF52540">
    <property type="entry name" value="P-loop containing nucleoside triphosphate hydrolases"/>
    <property type="match status" value="1"/>
</dbReference>
<feature type="binding site" evidence="7">
    <location>
        <begin position="335"/>
        <end position="342"/>
    </location>
    <ligand>
        <name>ATP</name>
        <dbReference type="ChEBI" id="CHEBI:30616"/>
    </ligand>
</feature>
<evidence type="ECO:0000256" key="8">
    <source>
        <dbReference type="SAM" id="Coils"/>
    </source>
</evidence>
<dbReference type="CDD" id="cd06503">
    <property type="entry name" value="ATP-synt_Fo_b"/>
    <property type="match status" value="1"/>
</dbReference>
<reference evidence="11" key="1">
    <citation type="submission" date="2016-01" db="EMBL/GenBank/DDBJ databases">
        <title>Draft genome sequence of Thermodesulfovibrio aggregans strain TGE-P1.</title>
        <authorList>
            <person name="Sekiguchi Y."/>
            <person name="Ohashi A."/>
            <person name="Matsuura N."/>
            <person name="Tourlousse M.D."/>
        </authorList>
    </citation>
    <scope>NUCLEOTIDE SEQUENCE [LARGE SCALE GENOMIC DNA]</scope>
    <source>
        <strain evidence="11">TGE-P1</strain>
    </source>
</reference>
<dbReference type="GO" id="GO:0140664">
    <property type="term" value="F:ATP-dependent DNA damage sensor activity"/>
    <property type="evidence" value="ECO:0007669"/>
    <property type="project" value="InterPro"/>
</dbReference>
<keyword evidence="7" id="KW-0255">Endonuclease</keyword>
<evidence type="ECO:0000259" key="9">
    <source>
        <dbReference type="PROSITE" id="PS50828"/>
    </source>
</evidence>
<dbReference type="EC" id="3.6.4.-" evidence="7"/>
<feature type="coiled-coil region" evidence="8">
    <location>
        <begin position="519"/>
        <end position="622"/>
    </location>
</feature>
<organism evidence="10 11">
    <name type="scientific">Thermodesulfovibrio aggregans</name>
    <dbReference type="NCBI Taxonomy" id="86166"/>
    <lineage>
        <taxon>Bacteria</taxon>
        <taxon>Pseudomonadati</taxon>
        <taxon>Nitrospirota</taxon>
        <taxon>Thermodesulfovibrionia</taxon>
        <taxon>Thermodesulfovibrionales</taxon>
        <taxon>Thermodesulfovibrionaceae</taxon>
        <taxon>Thermodesulfovibrio</taxon>
    </lineage>
</organism>
<dbReference type="HAMAP" id="MF_00092">
    <property type="entry name" value="MutS2"/>
    <property type="match status" value="1"/>
</dbReference>
<dbReference type="InterPro" id="IPR027417">
    <property type="entry name" value="P-loop_NTPase"/>
</dbReference>
<dbReference type="InterPro" id="IPR036187">
    <property type="entry name" value="DNA_mismatch_repair_MutS_sf"/>
</dbReference>
<dbReference type="GO" id="GO:0019843">
    <property type="term" value="F:rRNA binding"/>
    <property type="evidence" value="ECO:0007669"/>
    <property type="project" value="UniProtKB-UniRule"/>
</dbReference>
<evidence type="ECO:0000256" key="1">
    <source>
        <dbReference type="ARBA" id="ARBA00022730"/>
    </source>
</evidence>
<dbReference type="PIRSF" id="PIRSF005814">
    <property type="entry name" value="MutS_YshD"/>
    <property type="match status" value="1"/>
</dbReference>
<dbReference type="GO" id="GO:0005524">
    <property type="term" value="F:ATP binding"/>
    <property type="evidence" value="ECO:0007669"/>
    <property type="project" value="UniProtKB-UniRule"/>
</dbReference>
<dbReference type="SMART" id="SM00534">
    <property type="entry name" value="MUTSac"/>
    <property type="match status" value="1"/>
</dbReference>
<keyword evidence="2 7" id="KW-0547">Nucleotide-binding</keyword>
<accession>A0A0U9HNI9</accession>
<evidence type="ECO:0000256" key="6">
    <source>
        <dbReference type="ARBA" id="ARBA00023125"/>
    </source>
</evidence>
<protein>
    <recommendedName>
        <fullName evidence="7">Endonuclease MutS2</fullName>
        <ecNumber evidence="7">3.1.-.-</ecNumber>
    </recommendedName>
    <alternativeName>
        <fullName evidence="7">Ribosome-associated protein quality control-upstream factor</fullName>
        <shortName evidence="7">RQC-upstream factor</shortName>
        <shortName evidence="7">RqcU</shortName>
        <ecNumber evidence="7">3.6.4.-</ecNumber>
    </alternativeName>
</protein>
<dbReference type="GO" id="GO:0016887">
    <property type="term" value="F:ATP hydrolysis activity"/>
    <property type="evidence" value="ECO:0007669"/>
    <property type="project" value="InterPro"/>
</dbReference>
<dbReference type="Proteomes" id="UP000054976">
    <property type="component" value="Unassembled WGS sequence"/>
</dbReference>
<dbReference type="SMART" id="SM00463">
    <property type="entry name" value="SMR"/>
    <property type="match status" value="1"/>
</dbReference>
<dbReference type="GO" id="GO:0045910">
    <property type="term" value="P:negative regulation of DNA recombination"/>
    <property type="evidence" value="ECO:0007669"/>
    <property type="project" value="InterPro"/>
</dbReference>
<dbReference type="InterPro" id="IPR007696">
    <property type="entry name" value="DNA_mismatch_repair_MutS_core"/>
</dbReference>
<keyword evidence="1 7" id="KW-0699">rRNA-binding</keyword>
<feature type="domain" description="Smr" evidence="9">
    <location>
        <begin position="705"/>
        <end position="780"/>
    </location>
</feature>
<dbReference type="Pfam" id="PF01713">
    <property type="entry name" value="Smr"/>
    <property type="match status" value="1"/>
</dbReference>
<dbReference type="FunFam" id="3.40.50.300:FF:001531">
    <property type="entry name" value="Endonuclease MutS2"/>
    <property type="match status" value="1"/>
</dbReference>
<comment type="subunit">
    <text evidence="7">Homodimer. Binds to stalled ribosomes, contacting rRNA.</text>
</comment>
<keyword evidence="4 7" id="KW-0067">ATP-binding</keyword>
<keyword evidence="6 7" id="KW-0238">DNA-binding</keyword>
<dbReference type="NCBIfam" id="TIGR01069">
    <property type="entry name" value="mutS2"/>
    <property type="match status" value="1"/>
</dbReference>
<dbReference type="EMBL" id="BCNO01000001">
    <property type="protein sequence ID" value="GAQ94571.1"/>
    <property type="molecule type" value="Genomic_DNA"/>
</dbReference>
<dbReference type="InterPro" id="IPR005747">
    <property type="entry name" value="MutS2"/>
</dbReference>
<comment type="similarity">
    <text evidence="7">Belongs to the DNA mismatch repair MutS family. MutS2 subfamily.</text>
</comment>
<dbReference type="SUPFAM" id="SSF160443">
    <property type="entry name" value="SMR domain-like"/>
    <property type="match status" value="1"/>
</dbReference>
<evidence type="ECO:0000256" key="3">
    <source>
        <dbReference type="ARBA" id="ARBA00022801"/>
    </source>
</evidence>
<sequence>MIDKKILLELDFYKTLSLIKDFTSSSATKKAIEAISPFDEFEEASRTLKEFEEMQEGRSLNILSFPDISELIERSKKEGVIFEPAELTQFLKVLEVLENISSSVEELLNFSFLSQRIKTILGTNLSIGNPKLLEILENTVDEEGNILDSASSYLKYIRKQIKNTEERIKQKLEEMLNRADIQIFLQDRFITQRNNRWVIPVRMDSKGQVRGVVHDVSRSGETAFIEPEEIIPLSKKREELLIEQRVEEIRILKEVSFEVHQISESLKRQFNLLVYLDKMLSIYRFSKKFNASVPQLTKEITINLINARHPLLMLTTEVVPLQLELKNKKVLVITGPNAGGKTVTIKTVGLLTAMALSGLPIPASSSSVIPFVRNIYVDLYHEGSIEEHLSSFASHIVTLKTILEGADSESLVLLDEIGTNTDPEEGSALACAILEELKNRGSLTFATTHLSKVKIFAATQEDIEIASMLFDEATMTPLYKLSIGSLTPSYALEVAKRYGFPENVIRRALELKGTQDREIYELMKELERVKKEYNERLEEVEKIKNKILAEKDKLEREIIAASENKKKIIEQAKKEAQEMLIKLKKEINFLYEEAKKADRKRLREISRKISELSKQFSSEKSEHQEKIDPGDFVKIKNLNLSGKVLTIEDGRAKIQTDSIQIETEISELEKVLSPNMHEKTKSLGQFVLTSEGSSPKYGEFLPEKLDIRGMRVDEALSIVERYLNELSLKDLSRGLIIHGIGKGVLRDSIREYLKEHPLVKAFTKGNPDEGGDAVTVVELK</sequence>
<dbReference type="PANTHER" id="PTHR48466:SF2">
    <property type="entry name" value="OS10G0509000 PROTEIN"/>
    <property type="match status" value="1"/>
</dbReference>
<evidence type="ECO:0000256" key="4">
    <source>
        <dbReference type="ARBA" id="ARBA00022840"/>
    </source>
</evidence>
<comment type="caution">
    <text evidence="10">The sequence shown here is derived from an EMBL/GenBank/DDBJ whole genome shotgun (WGS) entry which is preliminary data.</text>
</comment>
<dbReference type="RefSeq" id="WP_059176007.1">
    <property type="nucleotide sequence ID" value="NZ_BCNO01000001.1"/>
</dbReference>
<dbReference type="InterPro" id="IPR000432">
    <property type="entry name" value="DNA_mismatch_repair_MutS_C"/>
</dbReference>
<dbReference type="SUPFAM" id="SSF48334">
    <property type="entry name" value="DNA repair protein MutS, domain III"/>
    <property type="match status" value="1"/>
</dbReference>